<dbReference type="InterPro" id="IPR006616">
    <property type="entry name" value="DM9_repeat"/>
</dbReference>
<evidence type="ECO:0000313" key="3">
    <source>
        <dbReference type="Proteomes" id="UP001353858"/>
    </source>
</evidence>
<comment type="caution">
    <text evidence="2">The sequence shown here is derived from an EMBL/GenBank/DDBJ whole genome shotgun (WGS) entry which is preliminary data.</text>
</comment>
<keyword evidence="3" id="KW-1185">Reference proteome</keyword>
<dbReference type="PANTHER" id="PTHR31649">
    <property type="entry name" value="AGAP009604-PA"/>
    <property type="match status" value="1"/>
</dbReference>
<evidence type="ECO:0000256" key="1">
    <source>
        <dbReference type="SAM" id="SignalP"/>
    </source>
</evidence>
<feature type="signal peptide" evidence="1">
    <location>
        <begin position="1"/>
        <end position="17"/>
    </location>
</feature>
<name>A0AAN7QLM8_9COLE</name>
<sequence length="187" mass="21501">MKTVLALIFLVHTLVHGHHHHGHHDDHIGFFWEDYTENSLAHAVKGGTDEHDKITYIGQSKHVVDGKEVLIPGTIYPSDKSIYEWNTNSQRVTKHFKILCTNYPDHMEWFSTDTEKVKKLLHEIELIEGGVDEHHNKIYIGRIKANDNLLLGKVLITNDDHAGYYTTTETGDIHSTSFEILSHVMRE</sequence>
<accession>A0AAN7QLM8</accession>
<dbReference type="Proteomes" id="UP001353858">
    <property type="component" value="Unassembled WGS sequence"/>
</dbReference>
<dbReference type="EMBL" id="JARPUR010000002">
    <property type="protein sequence ID" value="KAK4883653.1"/>
    <property type="molecule type" value="Genomic_DNA"/>
</dbReference>
<evidence type="ECO:0000313" key="2">
    <source>
        <dbReference type="EMBL" id="KAK4883653.1"/>
    </source>
</evidence>
<feature type="chain" id="PRO_5042866564" evidence="1">
    <location>
        <begin position="18"/>
        <end position="187"/>
    </location>
</feature>
<protein>
    <submittedName>
        <fullName evidence="2">Uncharacterized protein</fullName>
    </submittedName>
</protein>
<proteinExistence type="predicted"/>
<dbReference type="AlphaFoldDB" id="A0AAN7QLM8"/>
<gene>
    <name evidence="2" type="ORF">RN001_006972</name>
</gene>
<reference evidence="3" key="1">
    <citation type="submission" date="2023-01" db="EMBL/GenBank/DDBJ databases">
        <title>Key to firefly adult light organ development and bioluminescence: homeobox transcription factors regulate luciferase expression and transportation to peroxisome.</title>
        <authorList>
            <person name="Fu X."/>
        </authorList>
    </citation>
    <scope>NUCLEOTIDE SEQUENCE [LARGE SCALE GENOMIC DNA]</scope>
</reference>
<organism evidence="2 3">
    <name type="scientific">Aquatica leii</name>
    <dbReference type="NCBI Taxonomy" id="1421715"/>
    <lineage>
        <taxon>Eukaryota</taxon>
        <taxon>Metazoa</taxon>
        <taxon>Ecdysozoa</taxon>
        <taxon>Arthropoda</taxon>
        <taxon>Hexapoda</taxon>
        <taxon>Insecta</taxon>
        <taxon>Pterygota</taxon>
        <taxon>Neoptera</taxon>
        <taxon>Endopterygota</taxon>
        <taxon>Coleoptera</taxon>
        <taxon>Polyphaga</taxon>
        <taxon>Elateriformia</taxon>
        <taxon>Elateroidea</taxon>
        <taxon>Lampyridae</taxon>
        <taxon>Luciolinae</taxon>
        <taxon>Aquatica</taxon>
    </lineage>
</organism>
<dbReference type="Pfam" id="PF11901">
    <property type="entry name" value="DM9"/>
    <property type="match status" value="1"/>
</dbReference>
<keyword evidence="1" id="KW-0732">Signal</keyword>
<dbReference type="PANTHER" id="PTHR31649:SF10">
    <property type="entry name" value="IP19903P-RELATED"/>
    <property type="match status" value="1"/>
</dbReference>